<sequence length="199" mass="23884">MNFLAHIYLSLDNDFLKIGNFIADSVRGKSYLDYPIPIQKGILLHREIDEFTDFHPIWRTSKRIVVPRYNHYAAVLIDMYYDHFLALNWDVYHTTPLETYANDFYQLLEQNFDVLPTRVQNFLPIMIRENWLLKYKTIDGLKYILTQMDRRTKGISQMSYATEELVDNYDIFQQQFTAFFEELQQHITEYAIQVNLTTK</sequence>
<dbReference type="OrthoDB" id="8442777at2"/>
<reference evidence="4 5" key="1">
    <citation type="submission" date="2019-11" db="EMBL/GenBank/DDBJ databases">
        <title>Genome of Strain BIT-d1.</title>
        <authorList>
            <person name="Yang Y."/>
        </authorList>
    </citation>
    <scope>NUCLEOTIDE SEQUENCE [LARGE SCALE GENOMIC DNA]</scope>
    <source>
        <strain evidence="4 5">BIT-d1</strain>
    </source>
</reference>
<name>A0A6I3LM43_9FLAO</name>
<evidence type="ECO:0000256" key="3">
    <source>
        <dbReference type="ARBA" id="ARBA00023098"/>
    </source>
</evidence>
<dbReference type="Pfam" id="PF04336">
    <property type="entry name" value="ACP_PD"/>
    <property type="match status" value="1"/>
</dbReference>
<dbReference type="RefSeq" id="WP_155092599.1">
    <property type="nucleotide sequence ID" value="NZ_CP102754.1"/>
</dbReference>
<dbReference type="EMBL" id="WMJX01000023">
    <property type="protein sequence ID" value="MTG98576.1"/>
    <property type="molecule type" value="Genomic_DNA"/>
</dbReference>
<dbReference type="Proteomes" id="UP000438760">
    <property type="component" value="Unassembled WGS sequence"/>
</dbReference>
<protein>
    <submittedName>
        <fullName evidence="4">DUF479 domain-containing protein</fullName>
    </submittedName>
</protein>
<dbReference type="GO" id="GO:0008770">
    <property type="term" value="F:[acyl-carrier-protein] phosphodiesterase activity"/>
    <property type="evidence" value="ECO:0007669"/>
    <property type="project" value="InterPro"/>
</dbReference>
<comment type="caution">
    <text evidence="4">The sequence shown here is derived from an EMBL/GenBank/DDBJ whole genome shotgun (WGS) entry which is preliminary data.</text>
</comment>
<keyword evidence="2" id="KW-0378">Hydrolase</keyword>
<evidence type="ECO:0000256" key="2">
    <source>
        <dbReference type="ARBA" id="ARBA00022801"/>
    </source>
</evidence>
<dbReference type="PIRSF" id="PIRSF011489">
    <property type="entry name" value="DUF479"/>
    <property type="match status" value="1"/>
</dbReference>
<evidence type="ECO:0000256" key="1">
    <source>
        <dbReference type="ARBA" id="ARBA00022516"/>
    </source>
</evidence>
<proteinExistence type="predicted"/>
<keyword evidence="1" id="KW-0444">Lipid biosynthesis</keyword>
<keyword evidence="5" id="KW-1185">Reference proteome</keyword>
<organism evidence="4 5">
    <name type="scientific">Myroides albus</name>
    <dbReference type="NCBI Taxonomy" id="2562892"/>
    <lineage>
        <taxon>Bacteria</taxon>
        <taxon>Pseudomonadati</taxon>
        <taxon>Bacteroidota</taxon>
        <taxon>Flavobacteriia</taxon>
        <taxon>Flavobacteriales</taxon>
        <taxon>Flavobacteriaceae</taxon>
        <taxon>Myroides</taxon>
    </lineage>
</organism>
<dbReference type="PANTHER" id="PTHR38764">
    <property type="entry name" value="ACYL CARRIER PROTEIN PHOSPHODIESTERASE"/>
    <property type="match status" value="1"/>
</dbReference>
<dbReference type="InterPro" id="IPR007431">
    <property type="entry name" value="ACP_PD"/>
</dbReference>
<evidence type="ECO:0000313" key="5">
    <source>
        <dbReference type="Proteomes" id="UP000438760"/>
    </source>
</evidence>
<evidence type="ECO:0000313" key="4">
    <source>
        <dbReference type="EMBL" id="MTG98576.1"/>
    </source>
</evidence>
<keyword evidence="3" id="KW-0443">Lipid metabolism</keyword>
<dbReference type="GO" id="GO:0006633">
    <property type="term" value="P:fatty acid biosynthetic process"/>
    <property type="evidence" value="ECO:0007669"/>
    <property type="project" value="InterPro"/>
</dbReference>
<dbReference type="PANTHER" id="PTHR38764:SF1">
    <property type="entry name" value="ACYL CARRIER PROTEIN PHOSPHODIESTERASE"/>
    <property type="match status" value="1"/>
</dbReference>
<dbReference type="AlphaFoldDB" id="A0A6I3LM43"/>
<gene>
    <name evidence="4" type="ORF">GJV76_10635</name>
</gene>
<accession>A0A6I3LM43</accession>